<comment type="subcellular location">
    <subcellularLocation>
        <location evidence="1">Endomembrane system</location>
        <topology evidence="1">Multi-pass membrane protein</topology>
    </subcellularLocation>
</comment>
<name>A0A433NKA0_CHLFR</name>
<accession>A0A433NKA0</accession>
<dbReference type="GO" id="GO:0012505">
    <property type="term" value="C:endomembrane system"/>
    <property type="evidence" value="ECO:0007669"/>
    <property type="project" value="UniProtKB-SubCell"/>
</dbReference>
<evidence type="ECO:0000313" key="8">
    <source>
        <dbReference type="Proteomes" id="UP000268857"/>
    </source>
</evidence>
<comment type="caution">
    <text evidence="7">The sequence shown here is derived from an EMBL/GenBank/DDBJ whole genome shotgun (WGS) entry which is preliminary data.</text>
</comment>
<sequence length="101" mass="11152">MGKRFFTQLLVDKIRKIFRNSKYRWFAIIAGLVYLVSPLDISPDVVPILGWLDDGLIASLVIAEVSQIVAEKLKNRQKGNSATANPTQTPAVIDVNAVSLN</sequence>
<feature type="domain" description="DUF1232" evidence="6">
    <location>
        <begin position="25"/>
        <end position="59"/>
    </location>
</feature>
<organism evidence="7 8">
    <name type="scientific">Chlorogloeopsis fritschii PCC 6912</name>
    <dbReference type="NCBI Taxonomy" id="211165"/>
    <lineage>
        <taxon>Bacteria</taxon>
        <taxon>Bacillati</taxon>
        <taxon>Cyanobacteriota</taxon>
        <taxon>Cyanophyceae</taxon>
        <taxon>Nostocales</taxon>
        <taxon>Chlorogloeopsidaceae</taxon>
        <taxon>Chlorogloeopsis</taxon>
    </lineage>
</organism>
<keyword evidence="3 5" id="KW-1133">Transmembrane helix</keyword>
<dbReference type="Proteomes" id="UP000268857">
    <property type="component" value="Unassembled WGS sequence"/>
</dbReference>
<evidence type="ECO:0000256" key="4">
    <source>
        <dbReference type="ARBA" id="ARBA00023136"/>
    </source>
</evidence>
<dbReference type="AlphaFoldDB" id="A0A433NKA0"/>
<evidence type="ECO:0000256" key="2">
    <source>
        <dbReference type="ARBA" id="ARBA00022692"/>
    </source>
</evidence>
<feature type="transmembrane region" description="Helical" evidence="5">
    <location>
        <begin position="48"/>
        <end position="70"/>
    </location>
</feature>
<protein>
    <recommendedName>
        <fullName evidence="6">DUF1232 domain-containing protein</fullName>
    </recommendedName>
</protein>
<dbReference type="EMBL" id="RSCJ01000008">
    <property type="protein sequence ID" value="RUR83128.1"/>
    <property type="molecule type" value="Genomic_DNA"/>
</dbReference>
<feature type="transmembrane region" description="Helical" evidence="5">
    <location>
        <begin position="23"/>
        <end position="42"/>
    </location>
</feature>
<dbReference type="RefSeq" id="WP_016873063.1">
    <property type="nucleotide sequence ID" value="NZ_AJLN01000037.1"/>
</dbReference>
<keyword evidence="4 5" id="KW-0472">Membrane</keyword>
<evidence type="ECO:0000256" key="1">
    <source>
        <dbReference type="ARBA" id="ARBA00004127"/>
    </source>
</evidence>
<dbReference type="InterPro" id="IPR010652">
    <property type="entry name" value="DUF1232"/>
</dbReference>
<reference evidence="7 8" key="1">
    <citation type="journal article" date="2019" name="Genome Biol. Evol.">
        <title>Day and night: Metabolic profiles and evolutionary relationships of six axenic non-marine cyanobacteria.</title>
        <authorList>
            <person name="Will S.E."/>
            <person name="Henke P."/>
            <person name="Boedeker C."/>
            <person name="Huang S."/>
            <person name="Brinkmann H."/>
            <person name="Rohde M."/>
            <person name="Jarek M."/>
            <person name="Friedl T."/>
            <person name="Seufert S."/>
            <person name="Schumacher M."/>
            <person name="Overmann J."/>
            <person name="Neumann-Schaal M."/>
            <person name="Petersen J."/>
        </authorList>
    </citation>
    <scope>NUCLEOTIDE SEQUENCE [LARGE SCALE GENOMIC DNA]</scope>
    <source>
        <strain evidence="7 8">PCC 6912</strain>
    </source>
</reference>
<keyword evidence="8" id="KW-1185">Reference proteome</keyword>
<dbReference type="Pfam" id="PF06803">
    <property type="entry name" value="DUF1232"/>
    <property type="match status" value="1"/>
</dbReference>
<dbReference type="OrthoDB" id="573033at2"/>
<evidence type="ECO:0000256" key="3">
    <source>
        <dbReference type="ARBA" id="ARBA00022989"/>
    </source>
</evidence>
<evidence type="ECO:0000259" key="6">
    <source>
        <dbReference type="Pfam" id="PF06803"/>
    </source>
</evidence>
<proteinExistence type="predicted"/>
<keyword evidence="2 5" id="KW-0812">Transmembrane</keyword>
<evidence type="ECO:0000256" key="5">
    <source>
        <dbReference type="SAM" id="Phobius"/>
    </source>
</evidence>
<evidence type="ECO:0000313" key="7">
    <source>
        <dbReference type="EMBL" id="RUR83128.1"/>
    </source>
</evidence>
<dbReference type="STRING" id="211165.GCA_000317285_00484"/>
<gene>
    <name evidence="7" type="ORF">PCC6912_25020</name>
</gene>